<evidence type="ECO:0000313" key="2">
    <source>
        <dbReference type="EMBL" id="KFD51943.1"/>
    </source>
</evidence>
<protein>
    <submittedName>
        <fullName evidence="2">Uncharacterized protein</fullName>
    </submittedName>
</protein>
<reference evidence="2 3" key="1">
    <citation type="journal article" date="2014" name="Nat. Genet.">
        <title>Genome and transcriptome of the porcine whipworm Trichuris suis.</title>
        <authorList>
            <person name="Jex A.R."/>
            <person name="Nejsum P."/>
            <person name="Schwarz E.M."/>
            <person name="Hu L."/>
            <person name="Young N.D."/>
            <person name="Hall R.S."/>
            <person name="Korhonen P.K."/>
            <person name="Liao S."/>
            <person name="Thamsborg S."/>
            <person name="Xia J."/>
            <person name="Xu P."/>
            <person name="Wang S."/>
            <person name="Scheerlinck J.P."/>
            <person name="Hofmann A."/>
            <person name="Sternberg P.W."/>
            <person name="Wang J."/>
            <person name="Gasser R.B."/>
        </authorList>
    </citation>
    <scope>NUCLEOTIDE SEQUENCE [LARGE SCALE GENOMIC DNA]</scope>
    <source>
        <strain evidence="2">DCEP-RM93M</strain>
    </source>
</reference>
<evidence type="ECO:0000313" key="3">
    <source>
        <dbReference type="Proteomes" id="UP000030764"/>
    </source>
</evidence>
<dbReference type="AlphaFoldDB" id="A0A085M3Z7"/>
<keyword evidence="1" id="KW-1133">Transmembrane helix</keyword>
<organism evidence="2 3">
    <name type="scientific">Trichuris suis</name>
    <name type="common">pig whipworm</name>
    <dbReference type="NCBI Taxonomy" id="68888"/>
    <lineage>
        <taxon>Eukaryota</taxon>
        <taxon>Metazoa</taxon>
        <taxon>Ecdysozoa</taxon>
        <taxon>Nematoda</taxon>
        <taxon>Enoplea</taxon>
        <taxon>Dorylaimia</taxon>
        <taxon>Trichinellida</taxon>
        <taxon>Trichuridae</taxon>
        <taxon>Trichuris</taxon>
    </lineage>
</organism>
<name>A0A085M3Z7_9BILA</name>
<gene>
    <name evidence="2" type="ORF">M513_07272</name>
</gene>
<dbReference type="Proteomes" id="UP000030764">
    <property type="component" value="Unassembled WGS sequence"/>
</dbReference>
<keyword evidence="1" id="KW-0472">Membrane</keyword>
<sequence length="86" mass="9585">MKVSIRVVRVTLAAAKGVILSADFLILSALLRIVRIVVGESVSVSYLSLVYHSFWALLSLYTDLAVQNKLNIQYNFMRQLTAADAR</sequence>
<proteinExistence type="predicted"/>
<feature type="transmembrane region" description="Helical" evidence="1">
    <location>
        <begin position="12"/>
        <end position="34"/>
    </location>
</feature>
<keyword evidence="3" id="KW-1185">Reference proteome</keyword>
<feature type="transmembrane region" description="Helical" evidence="1">
    <location>
        <begin position="46"/>
        <end position="66"/>
    </location>
</feature>
<keyword evidence="1" id="KW-0812">Transmembrane</keyword>
<accession>A0A085M3Z7</accession>
<evidence type="ECO:0000256" key="1">
    <source>
        <dbReference type="SAM" id="Phobius"/>
    </source>
</evidence>
<dbReference type="EMBL" id="KL363234">
    <property type="protein sequence ID" value="KFD51943.1"/>
    <property type="molecule type" value="Genomic_DNA"/>
</dbReference>